<evidence type="ECO:0000313" key="3">
    <source>
        <dbReference type="Proteomes" id="UP000789396"/>
    </source>
</evidence>
<dbReference type="Proteomes" id="UP000789396">
    <property type="component" value="Unassembled WGS sequence"/>
</dbReference>
<evidence type="ECO:0000256" key="1">
    <source>
        <dbReference type="SAM" id="MobiDB-lite"/>
    </source>
</evidence>
<protein>
    <submittedName>
        <fullName evidence="2">13896_t:CDS:1</fullName>
    </submittedName>
</protein>
<dbReference type="OrthoDB" id="2473344at2759"/>
<sequence length="81" mass="9254">MVFTDGSLSSSSNSSKRVRVEDDNKSVKSMDVFSFTENNYKKFARISSSCDVFHKDKIEKNVKIENYQESGTNTISNEEEE</sequence>
<dbReference type="EMBL" id="CAJVPZ010010631">
    <property type="protein sequence ID" value="CAG8621588.1"/>
    <property type="molecule type" value="Genomic_DNA"/>
</dbReference>
<name>A0A9N9CZ62_9GLOM</name>
<keyword evidence="3" id="KW-1185">Reference proteome</keyword>
<proteinExistence type="predicted"/>
<accession>A0A9N9CZ62</accession>
<gene>
    <name evidence="2" type="ORF">RFULGI_LOCUS7379</name>
</gene>
<organism evidence="2 3">
    <name type="scientific">Racocetra fulgida</name>
    <dbReference type="NCBI Taxonomy" id="60492"/>
    <lineage>
        <taxon>Eukaryota</taxon>
        <taxon>Fungi</taxon>
        <taxon>Fungi incertae sedis</taxon>
        <taxon>Mucoromycota</taxon>
        <taxon>Glomeromycotina</taxon>
        <taxon>Glomeromycetes</taxon>
        <taxon>Diversisporales</taxon>
        <taxon>Gigasporaceae</taxon>
        <taxon>Racocetra</taxon>
    </lineage>
</organism>
<feature type="region of interest" description="Disordered" evidence="1">
    <location>
        <begin position="1"/>
        <end position="23"/>
    </location>
</feature>
<reference evidence="2" key="1">
    <citation type="submission" date="2021-06" db="EMBL/GenBank/DDBJ databases">
        <authorList>
            <person name="Kallberg Y."/>
            <person name="Tangrot J."/>
            <person name="Rosling A."/>
        </authorList>
    </citation>
    <scope>NUCLEOTIDE SEQUENCE</scope>
    <source>
        <strain evidence="2">IN212</strain>
    </source>
</reference>
<dbReference type="AlphaFoldDB" id="A0A9N9CZ62"/>
<comment type="caution">
    <text evidence="2">The sequence shown here is derived from an EMBL/GenBank/DDBJ whole genome shotgun (WGS) entry which is preliminary data.</text>
</comment>
<evidence type="ECO:0000313" key="2">
    <source>
        <dbReference type="EMBL" id="CAG8621588.1"/>
    </source>
</evidence>